<feature type="domain" description="BioF2-like acetyltransferase" evidence="9">
    <location>
        <begin position="568"/>
        <end position="694"/>
    </location>
</feature>
<dbReference type="PANTHER" id="PTHR36174">
    <property type="entry name" value="LIPID II:GLYCINE GLYCYLTRANSFERASE"/>
    <property type="match status" value="1"/>
</dbReference>
<keyword evidence="8" id="KW-0472">Membrane</keyword>
<evidence type="ECO:0000256" key="1">
    <source>
        <dbReference type="ARBA" id="ARBA00009943"/>
    </source>
</evidence>
<dbReference type="CDD" id="cd03794">
    <property type="entry name" value="GT4_WbuB-like"/>
    <property type="match status" value="1"/>
</dbReference>
<keyword evidence="8" id="KW-1133">Transmembrane helix</keyword>
<evidence type="ECO:0000259" key="9">
    <source>
        <dbReference type="Pfam" id="PF13480"/>
    </source>
</evidence>
<evidence type="ECO:0000256" key="5">
    <source>
        <dbReference type="ARBA" id="ARBA00022984"/>
    </source>
</evidence>
<dbReference type="Pfam" id="PF13579">
    <property type="entry name" value="Glyco_trans_4_4"/>
    <property type="match status" value="1"/>
</dbReference>
<evidence type="ECO:0000256" key="7">
    <source>
        <dbReference type="ARBA" id="ARBA00023316"/>
    </source>
</evidence>
<evidence type="ECO:0000313" key="12">
    <source>
        <dbReference type="Proteomes" id="UP000195331"/>
    </source>
</evidence>
<evidence type="ECO:0000256" key="2">
    <source>
        <dbReference type="ARBA" id="ARBA00022676"/>
    </source>
</evidence>
<keyword evidence="6" id="KW-0012">Acyltransferase</keyword>
<dbReference type="InterPro" id="IPR028098">
    <property type="entry name" value="Glyco_trans_4-like_N"/>
</dbReference>
<dbReference type="GO" id="GO:0071555">
    <property type="term" value="P:cell wall organization"/>
    <property type="evidence" value="ECO:0007669"/>
    <property type="project" value="UniProtKB-KW"/>
</dbReference>
<proteinExistence type="inferred from homology"/>
<dbReference type="InterPro" id="IPR050644">
    <property type="entry name" value="PG_Glycine_Bridge_Synth"/>
</dbReference>
<dbReference type="GO" id="GO:0009252">
    <property type="term" value="P:peptidoglycan biosynthetic process"/>
    <property type="evidence" value="ECO:0007669"/>
    <property type="project" value="UniProtKB-KW"/>
</dbReference>
<organism evidence="11 12">
    <name type="scientific">Mycobacterium dioxanotrophicus</name>
    <dbReference type="NCBI Taxonomy" id="482462"/>
    <lineage>
        <taxon>Bacteria</taxon>
        <taxon>Bacillati</taxon>
        <taxon>Actinomycetota</taxon>
        <taxon>Actinomycetes</taxon>
        <taxon>Mycobacteriales</taxon>
        <taxon>Mycobacteriaceae</taxon>
        <taxon>Mycobacterium</taxon>
    </lineage>
</organism>
<keyword evidence="2" id="KW-0328">Glycosyltransferase</keyword>
<dbReference type="PANTHER" id="PTHR36174:SF1">
    <property type="entry name" value="LIPID II:GLYCINE GLYCYLTRANSFERASE"/>
    <property type="match status" value="1"/>
</dbReference>
<comment type="similarity">
    <text evidence="1">Belongs to the FemABX family.</text>
</comment>
<dbReference type="GO" id="GO:0008360">
    <property type="term" value="P:regulation of cell shape"/>
    <property type="evidence" value="ECO:0007669"/>
    <property type="project" value="UniProtKB-KW"/>
</dbReference>
<dbReference type="Proteomes" id="UP000195331">
    <property type="component" value="Chromosome"/>
</dbReference>
<name>A0A1Y0CB11_9MYCO</name>
<evidence type="ECO:0000259" key="10">
    <source>
        <dbReference type="Pfam" id="PF13579"/>
    </source>
</evidence>
<dbReference type="KEGG" id="mdx:BTO20_31295"/>
<dbReference type="InterPro" id="IPR003447">
    <property type="entry name" value="FEMABX"/>
</dbReference>
<dbReference type="OrthoDB" id="9793335at2"/>
<evidence type="ECO:0000256" key="4">
    <source>
        <dbReference type="ARBA" id="ARBA00022960"/>
    </source>
</evidence>
<dbReference type="InterPro" id="IPR038740">
    <property type="entry name" value="BioF2-like_GNAT_dom"/>
</dbReference>
<dbReference type="GO" id="GO:0016755">
    <property type="term" value="F:aminoacyltransferase activity"/>
    <property type="evidence" value="ECO:0007669"/>
    <property type="project" value="InterPro"/>
</dbReference>
<evidence type="ECO:0008006" key="13">
    <source>
        <dbReference type="Google" id="ProtNLM"/>
    </source>
</evidence>
<dbReference type="InterPro" id="IPR016181">
    <property type="entry name" value="Acyl_CoA_acyltransferase"/>
</dbReference>
<dbReference type="Pfam" id="PF13480">
    <property type="entry name" value="Acetyltransf_6"/>
    <property type="match status" value="1"/>
</dbReference>
<dbReference type="GO" id="GO:0016757">
    <property type="term" value="F:glycosyltransferase activity"/>
    <property type="evidence" value="ECO:0007669"/>
    <property type="project" value="UniProtKB-KW"/>
</dbReference>
<feature type="domain" description="Glycosyltransferase subfamily 4-like N-terminal" evidence="10">
    <location>
        <begin position="15"/>
        <end position="184"/>
    </location>
</feature>
<dbReference type="PROSITE" id="PS01121">
    <property type="entry name" value="CASPASE_HIS"/>
    <property type="match status" value="1"/>
</dbReference>
<evidence type="ECO:0000256" key="6">
    <source>
        <dbReference type="ARBA" id="ARBA00023315"/>
    </source>
</evidence>
<dbReference type="Gene3D" id="3.40.630.30">
    <property type="match status" value="2"/>
</dbReference>
<keyword evidence="3" id="KW-0808">Transferase</keyword>
<dbReference type="Gene3D" id="3.40.50.2000">
    <property type="entry name" value="Glycogen Phosphorylase B"/>
    <property type="match status" value="2"/>
</dbReference>
<keyword evidence="5" id="KW-0573">Peptidoglycan synthesis</keyword>
<accession>A0A1Y0CB11</accession>
<dbReference type="EMBL" id="CP020809">
    <property type="protein sequence ID" value="ART72448.1"/>
    <property type="molecule type" value="Genomic_DNA"/>
</dbReference>
<gene>
    <name evidence="11" type="ORF">BTO20_31295</name>
</gene>
<keyword evidence="4" id="KW-0133">Cell shape</keyword>
<dbReference type="RefSeq" id="WP_087079754.1">
    <property type="nucleotide sequence ID" value="NZ_CP020809.1"/>
</dbReference>
<reference evidence="11 12" key="1">
    <citation type="submission" date="2017-04" db="EMBL/GenBank/DDBJ databases">
        <title>Whole Genome Sequence of 1,4-Dioxane Degrading Bacterium Mycobacterium dioxanotrophicus PH-06.</title>
        <authorList>
            <person name="He Y."/>
        </authorList>
    </citation>
    <scope>NUCLEOTIDE SEQUENCE [LARGE SCALE GENOMIC DNA]</scope>
    <source>
        <strain evidence="11 12">PH-06</strain>
    </source>
</reference>
<sequence>MARVCVIRCHYFRDTRLQREISALLDRGHQVHVLCLREPGEPMRERRNGLTITRIPMRHTAGATTARRLFEYILFFLAASVGVTALHLHRRLDLVQVNSLPDALVFSALIPRLAGARVLLDLQEPMPEFFETKSGLDDRHLAVRLVVALEQASIRFADAVITVTEQMRQTFGARGAATDKITVVMDGSDEEIFDPAQHHRHDSGTFVLVSHGTMEPQYGLDTAIHAVAQLITTIPELELHLIGDGSARESLAALASQLGVADHVVFSAGFIPIDQLVAMLANSDVGVVAMKRDSFRDLTLAGKMFDYIAMGIPMAVSETRSVSENFPAGCFAPFNSGDADSLARAIQHLYADRDQAAAYATRARNAARPYRWPVQRRRYRDVVDGLIGSAGRPAWCLEHPRGEARLSVTVSRSPTKAQLKRWDTLVSTEPGCDVAQLSAWAEVRRLAGFEPLYVFACDGDELVGGAQAFTRKLPFVGKVGYLPYGPVIAGTADRATVTAVLSSAVRDLADNETGMLFIQPPACGEDISLELQRHGFKPTHADIAPRVTVRLDLSRGESELWSGLPAEARRRAKKWPERGVRVRHGTHDDVPSLARLHAATARHHGFTPISLQYMDNLYRLLAPAGQAQLFIGEIAGTPVVADLLTGCGGVLTGRLTGMDRASPATKFGVPTAVRWEAIRWAKAQGYNWFDFGGVSEAAISPTVQHPNSATHSGGDAYKMSFGATAFRFPTPVEYVSSPTFRFIYDLTRESPVGHRILQSAQRRLRTGR</sequence>
<dbReference type="InterPro" id="IPR016129">
    <property type="entry name" value="Caspase_his_AS"/>
</dbReference>
<keyword evidence="8" id="KW-0812">Transmembrane</keyword>
<feature type="transmembrane region" description="Helical" evidence="8">
    <location>
        <begin position="69"/>
        <end position="88"/>
    </location>
</feature>
<evidence type="ECO:0000256" key="8">
    <source>
        <dbReference type="SAM" id="Phobius"/>
    </source>
</evidence>
<keyword evidence="12" id="KW-1185">Reference proteome</keyword>
<dbReference type="SUPFAM" id="SSF55729">
    <property type="entry name" value="Acyl-CoA N-acyltransferases (Nat)"/>
    <property type="match status" value="2"/>
</dbReference>
<keyword evidence="7" id="KW-0961">Cell wall biogenesis/degradation</keyword>
<evidence type="ECO:0000256" key="3">
    <source>
        <dbReference type="ARBA" id="ARBA00022679"/>
    </source>
</evidence>
<evidence type="ECO:0000313" key="11">
    <source>
        <dbReference type="EMBL" id="ART72448.1"/>
    </source>
</evidence>
<dbReference type="AlphaFoldDB" id="A0A1Y0CB11"/>
<dbReference type="PROSITE" id="PS51191">
    <property type="entry name" value="FEMABX"/>
    <property type="match status" value="1"/>
</dbReference>
<protein>
    <recommendedName>
        <fullName evidence="13">Glycosyltransferase subfamily 4-like N-terminal domain-containing protein</fullName>
    </recommendedName>
</protein>
<dbReference type="Pfam" id="PF13692">
    <property type="entry name" value="Glyco_trans_1_4"/>
    <property type="match status" value="1"/>
</dbReference>
<dbReference type="SUPFAM" id="SSF53756">
    <property type="entry name" value="UDP-Glycosyltransferase/glycogen phosphorylase"/>
    <property type="match status" value="1"/>
</dbReference>